<dbReference type="PANTHER" id="PTHR43283:SF7">
    <property type="entry name" value="BETA-LACTAMASE-RELATED DOMAIN-CONTAINING PROTEIN"/>
    <property type="match status" value="1"/>
</dbReference>
<dbReference type="Proteomes" id="UP000297855">
    <property type="component" value="Unassembled WGS sequence"/>
</dbReference>
<protein>
    <submittedName>
        <fullName evidence="2">Class C beta-lactamase-related serine hydrolase</fullName>
    </submittedName>
</protein>
<dbReference type="PANTHER" id="PTHR43283">
    <property type="entry name" value="BETA-LACTAMASE-RELATED"/>
    <property type="match status" value="1"/>
</dbReference>
<reference evidence="2" key="1">
    <citation type="journal article" date="2019" name="PLoS Negl. Trop. Dis.">
        <title>Revisiting the worldwide diversity of Leptospira species in the environment.</title>
        <authorList>
            <person name="Vincent A.T."/>
            <person name="Schiettekatte O."/>
            <person name="Bourhy P."/>
            <person name="Veyrier F.J."/>
            <person name="Picardeau M."/>
        </authorList>
    </citation>
    <scope>NUCLEOTIDE SEQUENCE [LARGE SCALE GENOMIC DNA]</scope>
    <source>
        <strain evidence="2">SCS5</strain>
    </source>
</reference>
<dbReference type="SUPFAM" id="SSF56601">
    <property type="entry name" value="beta-lactamase/transpeptidase-like"/>
    <property type="match status" value="1"/>
</dbReference>
<keyword evidence="3" id="KW-1185">Reference proteome</keyword>
<dbReference type="Gene3D" id="3.40.710.10">
    <property type="entry name" value="DD-peptidase/beta-lactamase superfamily"/>
    <property type="match status" value="1"/>
</dbReference>
<proteinExistence type="predicted"/>
<name>A0A4R9GUX2_9LEPT</name>
<dbReference type="Pfam" id="PF00144">
    <property type="entry name" value="Beta-lactamase"/>
    <property type="match status" value="1"/>
</dbReference>
<organism evidence="2 3">
    <name type="scientific">Leptospira fluminis</name>
    <dbReference type="NCBI Taxonomy" id="2484979"/>
    <lineage>
        <taxon>Bacteria</taxon>
        <taxon>Pseudomonadati</taxon>
        <taxon>Spirochaetota</taxon>
        <taxon>Spirochaetia</taxon>
        <taxon>Leptospirales</taxon>
        <taxon>Leptospiraceae</taxon>
        <taxon>Leptospira</taxon>
    </lineage>
</organism>
<dbReference type="OrthoDB" id="9773047at2"/>
<comment type="caution">
    <text evidence="2">The sequence shown here is derived from an EMBL/GenBank/DDBJ whole genome shotgun (WGS) entry which is preliminary data.</text>
</comment>
<accession>A0A4R9GUX2</accession>
<evidence type="ECO:0000259" key="1">
    <source>
        <dbReference type="Pfam" id="PF00144"/>
    </source>
</evidence>
<evidence type="ECO:0000313" key="3">
    <source>
        <dbReference type="Proteomes" id="UP000297855"/>
    </source>
</evidence>
<dbReference type="InterPro" id="IPR050789">
    <property type="entry name" value="Diverse_Enzym_Activities"/>
</dbReference>
<dbReference type="EMBL" id="RQEV01000001">
    <property type="protein sequence ID" value="TGK22415.1"/>
    <property type="molecule type" value="Genomic_DNA"/>
</dbReference>
<gene>
    <name evidence="2" type="ORF">EHO61_01145</name>
</gene>
<dbReference type="InterPro" id="IPR012338">
    <property type="entry name" value="Beta-lactam/transpept-like"/>
</dbReference>
<dbReference type="PROSITE" id="PS51257">
    <property type="entry name" value="PROKAR_LIPOPROTEIN"/>
    <property type="match status" value="1"/>
</dbReference>
<evidence type="ECO:0000313" key="2">
    <source>
        <dbReference type="EMBL" id="TGK22415.1"/>
    </source>
</evidence>
<feature type="domain" description="Beta-lactamase-related" evidence="1">
    <location>
        <begin position="64"/>
        <end position="343"/>
    </location>
</feature>
<sequence>MDMRIRFLPTIFLSFFLAATSGCAERKNPNCKIRFAETPATFSLLQEALCRKGSVRTNAVYAERNGESIAEFYAEDFGPDHLQPLWSVSKFLLNTVTGMAVRDGKVDLNSPVILYLPELKPQLPANLTVRHLLFHASGAEWKEGYEWNPFRSDVLAMLYGPGKEDHALFVSKRHFDPGRSVKYSSGDSNLLSAVLSSVYRWEGGFPKVFFERMEIRSYAWETDEKGVPVGSSYAYLSPKDLAKIGGVYLKNGMYGSRRIFPENWIAETSRPFVAEKSLAFPLSLLPIPSMGGHLYANRKRGSADDPLFEFLSRDAVFGSGHWGQSLVIDPEKKLVLVRFGNDRLGRFWAPEFAKKLLQSLDTGSGKK</sequence>
<keyword evidence="2" id="KW-0378">Hydrolase</keyword>
<dbReference type="GO" id="GO:0016787">
    <property type="term" value="F:hydrolase activity"/>
    <property type="evidence" value="ECO:0007669"/>
    <property type="project" value="UniProtKB-KW"/>
</dbReference>
<dbReference type="InterPro" id="IPR001466">
    <property type="entry name" value="Beta-lactam-related"/>
</dbReference>
<dbReference type="AlphaFoldDB" id="A0A4R9GUX2"/>